<dbReference type="InterPro" id="IPR001005">
    <property type="entry name" value="SANT/Myb"/>
</dbReference>
<dbReference type="PANTHER" id="PTHR46872:SF10">
    <property type="entry name" value="MYB-LIKE DOMAIN-CONTAINING PROTEIN"/>
    <property type="match status" value="1"/>
</dbReference>
<organism evidence="3 9">
    <name type="scientific">Nelumbo nucifera</name>
    <name type="common">Sacred lotus</name>
    <dbReference type="NCBI Taxonomy" id="4432"/>
    <lineage>
        <taxon>Eukaryota</taxon>
        <taxon>Viridiplantae</taxon>
        <taxon>Streptophyta</taxon>
        <taxon>Embryophyta</taxon>
        <taxon>Tracheophyta</taxon>
        <taxon>Spermatophyta</taxon>
        <taxon>Magnoliopsida</taxon>
        <taxon>Proteales</taxon>
        <taxon>Nelumbonaceae</taxon>
        <taxon>Nelumbo</taxon>
    </lineage>
</organism>
<dbReference type="Proteomes" id="UP000189703">
    <property type="component" value="Unplaced"/>
</dbReference>
<name>A0A1U8Q595_NELNU</name>
<proteinExistence type="predicted"/>
<dbReference type="RefSeq" id="XP_019053767.1">
    <property type="nucleotide sequence ID" value="XM_019198222.1"/>
</dbReference>
<gene>
    <name evidence="4 5 6 7 8 9" type="primary">LOC104598763</name>
</gene>
<reference evidence="4 5" key="1">
    <citation type="submission" date="2025-04" db="UniProtKB">
        <authorList>
            <consortium name="RefSeq"/>
        </authorList>
    </citation>
    <scope>IDENTIFICATION</scope>
</reference>
<keyword evidence="3" id="KW-1185">Reference proteome</keyword>
<dbReference type="PANTHER" id="PTHR46872">
    <property type="entry name" value="DNA BINDING PROTEIN"/>
    <property type="match status" value="1"/>
</dbReference>
<dbReference type="GeneID" id="104598763"/>
<protein>
    <submittedName>
        <fullName evidence="4 5">Uncharacterized protein LOC104598763</fullName>
    </submittedName>
</protein>
<feature type="compositionally biased region" description="Acidic residues" evidence="1">
    <location>
        <begin position="365"/>
        <end position="377"/>
    </location>
</feature>
<dbReference type="RefSeq" id="XP_010259295.1">
    <property type="nucleotide sequence ID" value="XM_010260993.2"/>
</dbReference>
<feature type="region of interest" description="Disordered" evidence="1">
    <location>
        <begin position="365"/>
        <end position="390"/>
    </location>
</feature>
<evidence type="ECO:0000259" key="2">
    <source>
        <dbReference type="SMART" id="SM00717"/>
    </source>
</evidence>
<feature type="domain" description="Myb-like" evidence="2">
    <location>
        <begin position="249"/>
        <end position="302"/>
    </location>
</feature>
<evidence type="ECO:0000313" key="6">
    <source>
        <dbReference type="RefSeq" id="XP_019053760.1"/>
    </source>
</evidence>
<evidence type="ECO:0000313" key="3">
    <source>
        <dbReference type="Proteomes" id="UP000189703"/>
    </source>
</evidence>
<evidence type="ECO:0000256" key="1">
    <source>
        <dbReference type="SAM" id="MobiDB-lite"/>
    </source>
</evidence>
<dbReference type="eggNOG" id="ENOG502QSPI">
    <property type="taxonomic scope" value="Eukaryota"/>
</dbReference>
<dbReference type="AlphaFoldDB" id="A0A1U8Q595"/>
<sequence>MVYKRPLVDEESYELACKHSRQLEYSNQLASFVDIVPYNDMLQKPQSSVGEGDLSKSECKERLNVTITELSAGANEDFETTVPVSASSLSWVTSSTSEEDSRSEAVVRVSFSPDFSEPDFQARVLLHSEEVYSSFLDYPPRRLVSVGPDHQADIPAWGLQDNYCLGEPTVEDDSDEKLMGNCVISMPDFEQSVCSSNDFGYGRIDCSCPDRGSIRCVRQHVMEAREKLRETLGQEKFVELGFCDMGEEVASKWTEEDEQLFREVVFSNPASLGKNFWDNLSMVFPYRTKKEIISYYFNVFMLRRRAEQNRVDPMNIDSDNDEWQGSYYDGDEELGITEEDEDSVVESPVGQDVLGYDQEIHDEDFHEDEDDGDEDEISEHNDDSDLEADRNCIGEGNEVSEACMGKSLDCGFAIAAKLVEKNPQDGGEDHDVQDESCTSYECQTNSSSGLVDAGSVLQENKVEIGTSSGGIGGGVENGYVMEPCDARVWDVGYFTGPKKDVEFLSTCNMIEEVFGEEAWINKGKDDKGIS</sequence>
<evidence type="ECO:0000313" key="7">
    <source>
        <dbReference type="RefSeq" id="XP_019053763.1"/>
    </source>
</evidence>
<dbReference type="RefSeq" id="XP_010259279.1">
    <property type="nucleotide sequence ID" value="XM_010260977.2"/>
</dbReference>
<dbReference type="RefSeq" id="XP_019053760.1">
    <property type="nucleotide sequence ID" value="XM_019198215.1"/>
</dbReference>
<evidence type="ECO:0000313" key="4">
    <source>
        <dbReference type="RefSeq" id="XP_010259279.1"/>
    </source>
</evidence>
<dbReference type="RefSeq" id="XP_019053763.1">
    <property type="nucleotide sequence ID" value="XM_019198218.1"/>
</dbReference>
<feature type="compositionally biased region" description="Basic and acidic residues" evidence="1">
    <location>
        <begin position="378"/>
        <end position="390"/>
    </location>
</feature>
<evidence type="ECO:0000313" key="8">
    <source>
        <dbReference type="RefSeq" id="XP_019053766.1"/>
    </source>
</evidence>
<dbReference type="OMA" id="ADICAYK"/>
<dbReference type="Pfam" id="PF00249">
    <property type="entry name" value="Myb_DNA-binding"/>
    <property type="match status" value="1"/>
</dbReference>
<evidence type="ECO:0000313" key="9">
    <source>
        <dbReference type="RefSeq" id="XP_019053767.1"/>
    </source>
</evidence>
<accession>A0A1U8Q595</accession>
<dbReference type="RefSeq" id="XP_019053766.1">
    <property type="nucleotide sequence ID" value="XM_019198221.1"/>
</dbReference>
<dbReference type="OrthoDB" id="1908944at2759"/>
<dbReference type="SMART" id="SM00717">
    <property type="entry name" value="SANT"/>
    <property type="match status" value="1"/>
</dbReference>
<dbReference type="InterPro" id="IPR009057">
    <property type="entry name" value="Homeodomain-like_sf"/>
</dbReference>
<dbReference type="KEGG" id="nnu:104598763"/>
<dbReference type="SUPFAM" id="SSF46689">
    <property type="entry name" value="Homeodomain-like"/>
    <property type="match status" value="1"/>
</dbReference>
<evidence type="ECO:0000313" key="5">
    <source>
        <dbReference type="RefSeq" id="XP_010259295.1"/>
    </source>
</evidence>
<dbReference type="CDD" id="cd00167">
    <property type="entry name" value="SANT"/>
    <property type="match status" value="1"/>
</dbReference>